<dbReference type="eggNOG" id="ENOG502ZZV8">
    <property type="taxonomic scope" value="Bacteria"/>
</dbReference>
<keyword evidence="2" id="KW-1185">Reference proteome</keyword>
<dbReference type="InterPro" id="IPR025500">
    <property type="entry name" value="DUF4390"/>
</dbReference>
<evidence type="ECO:0000313" key="1">
    <source>
        <dbReference type="EMBL" id="ABM93235.1"/>
    </source>
</evidence>
<dbReference type="RefSeq" id="WP_011827874.1">
    <property type="nucleotide sequence ID" value="NC_008825.1"/>
</dbReference>
<dbReference type="Proteomes" id="UP000000366">
    <property type="component" value="Chromosome"/>
</dbReference>
<dbReference type="STRING" id="420662.Mpe_A0273"/>
<gene>
    <name evidence="1" type="ordered locus">Mpe_A0273</name>
</gene>
<dbReference type="AlphaFoldDB" id="A2SCE6"/>
<dbReference type="HOGENOM" id="CLU_070058_2_0_4"/>
<organism evidence="1 2">
    <name type="scientific">Methylibium petroleiphilum (strain ATCC BAA-1232 / LMG 22953 / PM1)</name>
    <dbReference type="NCBI Taxonomy" id="420662"/>
    <lineage>
        <taxon>Bacteria</taxon>
        <taxon>Pseudomonadati</taxon>
        <taxon>Pseudomonadota</taxon>
        <taxon>Betaproteobacteria</taxon>
        <taxon>Burkholderiales</taxon>
        <taxon>Sphaerotilaceae</taxon>
        <taxon>Methylibium</taxon>
    </lineage>
</organism>
<proteinExistence type="predicted"/>
<protein>
    <recommendedName>
        <fullName evidence="3">Proline rich signal peptide protein</fullName>
    </recommendedName>
</protein>
<dbReference type="EMBL" id="CP000555">
    <property type="protein sequence ID" value="ABM93235.1"/>
    <property type="molecule type" value="Genomic_DNA"/>
</dbReference>
<evidence type="ECO:0000313" key="2">
    <source>
        <dbReference type="Proteomes" id="UP000000366"/>
    </source>
</evidence>
<evidence type="ECO:0008006" key="3">
    <source>
        <dbReference type="Google" id="ProtNLM"/>
    </source>
</evidence>
<reference evidence="1 2" key="1">
    <citation type="journal article" date="2007" name="J. Bacteriol.">
        <title>Whole-genome analysis of the methyl tert-butyl ether-degrading beta-proteobacterium Methylibium petroleiphilum PM1.</title>
        <authorList>
            <person name="Kane S.R."/>
            <person name="Chakicherla A.Y."/>
            <person name="Chain P.S.G."/>
            <person name="Schmidt R."/>
            <person name="Shin M.W."/>
            <person name="Legler T.C."/>
            <person name="Scow K.M."/>
            <person name="Larimer F.W."/>
            <person name="Lucas S.M."/>
            <person name="Richardson P.M."/>
            <person name="Hristova K.R."/>
        </authorList>
    </citation>
    <scope>NUCLEOTIDE SEQUENCE [LARGE SCALE GENOMIC DNA]</scope>
    <source>
        <strain evidence="2">ATCC BAA-1232 / LMG 22953 / PM1</strain>
    </source>
</reference>
<dbReference type="KEGG" id="mpt:Mpe_A0273"/>
<dbReference type="Pfam" id="PF14334">
    <property type="entry name" value="DUF4390"/>
    <property type="match status" value="1"/>
</dbReference>
<name>A2SCE6_METPP</name>
<accession>A2SCE6</accession>
<sequence length="202" mass="22762">MFTASVRRWFQPAAGRSAGWLPAAWLALVIWLAVGASAAHADGIELSALDLTRGDEGLLLGYTASVVLPHAVEDALQKGVPLHFVAEAEVFRSRWYWRDKRVARATRTWRLTWQPLTRRYRVNFGSLSQNYDSLSDALWVVQRATRWKLAEAGDLDDGDGQYIEFSLRLDTSQLPRPLQISFGGQAEWALEVERRLVVPAAR</sequence>